<dbReference type="PANTHER" id="PTHR23227:SF67">
    <property type="entry name" value="CRANIOFACIAL DEVELOPMENT PROTEIN 2-LIKE"/>
    <property type="match status" value="1"/>
</dbReference>
<sequence>MPRFCDLAGAERSHTYGHCQSPSLSLLRSPSRFYRLAPTVPTPQVGLDEEVKRRFWKDLDALLRGIPSTEKLIREGEFNGHIGRPPGGYDDVHGGFGFGYTNGGGASLLEYAKVFEMVIAYSCYSKKAEHLITFQSVVAKTQIDYLLLRKCDRVLCTDCMVMPSENLTTQHMLLIMYLEIRWTRKGRAMYGIHRVREWWWNEEGHRKVEAKIATYLKLVESIDEGQKGANREGYKKARNEAKMAVTAAKTARIVVYTKKLGIKAGTRSYTC</sequence>
<dbReference type="RefSeq" id="XP_016437264.1">
    <property type="nucleotide sequence ID" value="XM_016581778.1"/>
</dbReference>
<organism evidence="1">
    <name type="scientific">Nicotiana tabacum</name>
    <name type="common">Common tobacco</name>
    <dbReference type="NCBI Taxonomy" id="4097"/>
    <lineage>
        <taxon>Eukaryota</taxon>
        <taxon>Viridiplantae</taxon>
        <taxon>Streptophyta</taxon>
        <taxon>Embryophyta</taxon>
        <taxon>Tracheophyta</taxon>
        <taxon>Spermatophyta</taxon>
        <taxon>Magnoliopsida</taxon>
        <taxon>eudicotyledons</taxon>
        <taxon>Gunneridae</taxon>
        <taxon>Pentapetalae</taxon>
        <taxon>asterids</taxon>
        <taxon>lamiids</taxon>
        <taxon>Solanales</taxon>
        <taxon>Solanaceae</taxon>
        <taxon>Nicotianoideae</taxon>
        <taxon>Nicotianeae</taxon>
        <taxon>Nicotiana</taxon>
    </lineage>
</organism>
<protein>
    <recommendedName>
        <fullName evidence="2">Craniofacial development protein 2-like</fullName>
    </recommendedName>
</protein>
<gene>
    <name evidence="1" type="primary">LOC107763300</name>
</gene>
<dbReference type="PaxDb" id="4097-A0A1S3XBR1"/>
<dbReference type="AlphaFoldDB" id="A0A1S3XBR1"/>
<dbReference type="OrthoDB" id="1902296at2759"/>
<reference evidence="1" key="1">
    <citation type="submission" date="2025-08" db="UniProtKB">
        <authorList>
            <consortium name="RefSeq"/>
        </authorList>
    </citation>
    <scope>IDENTIFICATION</scope>
</reference>
<proteinExistence type="predicted"/>
<dbReference type="STRING" id="4097.A0A1S3XBR1"/>
<dbReference type="PANTHER" id="PTHR23227">
    <property type="entry name" value="BUCENTAUR RELATED"/>
    <property type="match status" value="1"/>
</dbReference>
<name>A0A1S3XBR1_TOBAC</name>
<dbReference type="KEGG" id="nta:107763300"/>
<dbReference type="InterPro" id="IPR027124">
    <property type="entry name" value="Swc5/CFDP1/2"/>
</dbReference>
<dbReference type="Gene3D" id="3.60.10.10">
    <property type="entry name" value="Endonuclease/exonuclease/phosphatase"/>
    <property type="match status" value="1"/>
</dbReference>
<accession>A0A1S3XBR1</accession>
<evidence type="ECO:0000313" key="1">
    <source>
        <dbReference type="RefSeq" id="XP_016437264.1"/>
    </source>
</evidence>
<evidence type="ECO:0008006" key="2">
    <source>
        <dbReference type="Google" id="ProtNLM"/>
    </source>
</evidence>
<dbReference type="InterPro" id="IPR036691">
    <property type="entry name" value="Endo/exonu/phosph_ase_sf"/>
</dbReference>